<dbReference type="Pfam" id="PF20415">
    <property type="entry name" value="DUF6699"/>
    <property type="match status" value="1"/>
</dbReference>
<dbReference type="OrthoDB" id="3224413at2759"/>
<proteinExistence type="predicted"/>
<feature type="compositionally biased region" description="Low complexity" evidence="1">
    <location>
        <begin position="25"/>
        <end position="39"/>
    </location>
</feature>
<keyword evidence="4" id="KW-1185">Reference proteome</keyword>
<comment type="caution">
    <text evidence="3">The sequence shown here is derived from an EMBL/GenBank/DDBJ whole genome shotgun (WGS) entry which is preliminary data.</text>
</comment>
<evidence type="ECO:0000256" key="1">
    <source>
        <dbReference type="SAM" id="MobiDB-lite"/>
    </source>
</evidence>
<evidence type="ECO:0000313" key="4">
    <source>
        <dbReference type="Proteomes" id="UP000807342"/>
    </source>
</evidence>
<evidence type="ECO:0000313" key="3">
    <source>
        <dbReference type="EMBL" id="KAF9449808.1"/>
    </source>
</evidence>
<dbReference type="InterPro" id="IPR046522">
    <property type="entry name" value="DUF6699"/>
</dbReference>
<accession>A0A9P5XEB9</accession>
<gene>
    <name evidence="3" type="ORF">P691DRAFT_666793</name>
</gene>
<feature type="domain" description="DUF6699" evidence="2">
    <location>
        <begin position="92"/>
        <end position="221"/>
    </location>
</feature>
<organism evidence="3 4">
    <name type="scientific">Macrolepiota fuliginosa MF-IS2</name>
    <dbReference type="NCBI Taxonomy" id="1400762"/>
    <lineage>
        <taxon>Eukaryota</taxon>
        <taxon>Fungi</taxon>
        <taxon>Dikarya</taxon>
        <taxon>Basidiomycota</taxon>
        <taxon>Agaricomycotina</taxon>
        <taxon>Agaricomycetes</taxon>
        <taxon>Agaricomycetidae</taxon>
        <taxon>Agaricales</taxon>
        <taxon>Agaricineae</taxon>
        <taxon>Agaricaceae</taxon>
        <taxon>Macrolepiota</taxon>
    </lineage>
</organism>
<protein>
    <recommendedName>
        <fullName evidence="2">DUF6699 domain-containing protein</fullName>
    </recommendedName>
</protein>
<dbReference type="EMBL" id="MU151120">
    <property type="protein sequence ID" value="KAF9449808.1"/>
    <property type="molecule type" value="Genomic_DNA"/>
</dbReference>
<dbReference type="Proteomes" id="UP000807342">
    <property type="component" value="Unassembled WGS sequence"/>
</dbReference>
<reference evidence="3" key="1">
    <citation type="submission" date="2020-11" db="EMBL/GenBank/DDBJ databases">
        <authorList>
            <consortium name="DOE Joint Genome Institute"/>
            <person name="Ahrendt S."/>
            <person name="Riley R."/>
            <person name="Andreopoulos W."/>
            <person name="Labutti K."/>
            <person name="Pangilinan J."/>
            <person name="Ruiz-Duenas F.J."/>
            <person name="Barrasa J.M."/>
            <person name="Sanchez-Garcia M."/>
            <person name="Camarero S."/>
            <person name="Miyauchi S."/>
            <person name="Serrano A."/>
            <person name="Linde D."/>
            <person name="Babiker R."/>
            <person name="Drula E."/>
            <person name="Ayuso-Fernandez I."/>
            <person name="Pacheco R."/>
            <person name="Padilla G."/>
            <person name="Ferreira P."/>
            <person name="Barriuso J."/>
            <person name="Kellner H."/>
            <person name="Castanera R."/>
            <person name="Alfaro M."/>
            <person name="Ramirez L."/>
            <person name="Pisabarro A.G."/>
            <person name="Kuo A."/>
            <person name="Tritt A."/>
            <person name="Lipzen A."/>
            <person name="He G."/>
            <person name="Yan M."/>
            <person name="Ng V."/>
            <person name="Cullen D."/>
            <person name="Martin F."/>
            <person name="Rosso M.-N."/>
            <person name="Henrissat B."/>
            <person name="Hibbett D."/>
            <person name="Martinez A.T."/>
            <person name="Grigoriev I.V."/>
        </authorList>
    </citation>
    <scope>NUCLEOTIDE SEQUENCE</scope>
    <source>
        <strain evidence="3">MF-IS2</strain>
    </source>
</reference>
<feature type="region of interest" description="Disordered" evidence="1">
    <location>
        <begin position="1"/>
        <end position="44"/>
    </location>
</feature>
<sequence length="235" mass="25883">MQKRVHFAPTNTMFSPVPNTPSPALSEVSLPSDSSSEVSTPPPEIDYPRAHYPHSPFPHNTDLLVPKSLPEPGQMQIHYLLAYSPLADIPINFDLSLHWSQIEGQISSHELSEPATSPPLPSLLIICPLVPGDILVRPREFPGPHVTVLDVLYYLYRYLRLAVSQEEYETQATGTTKAAVNSAYHARCGRVSGHQARATEEGKGVKKVDFLQGRNMFKGLSGTLTGAHVWELNVA</sequence>
<evidence type="ECO:0000259" key="2">
    <source>
        <dbReference type="Pfam" id="PF20415"/>
    </source>
</evidence>
<dbReference type="AlphaFoldDB" id="A0A9P5XEB9"/>
<name>A0A9P5XEB9_9AGAR</name>